<dbReference type="SUPFAM" id="SSF51905">
    <property type="entry name" value="FAD/NAD(P)-binding domain"/>
    <property type="match status" value="1"/>
</dbReference>
<protein>
    <submittedName>
        <fullName evidence="4">FAD-binding oxidoreductase</fullName>
    </submittedName>
</protein>
<comment type="caution">
    <text evidence="4">The sequence shown here is derived from an EMBL/GenBank/DDBJ whole genome shotgun (WGS) entry which is preliminary data.</text>
</comment>
<dbReference type="GO" id="GO:0016491">
    <property type="term" value="F:oxidoreductase activity"/>
    <property type="evidence" value="ECO:0007669"/>
    <property type="project" value="UniProtKB-KW"/>
</dbReference>
<name>A0A8J7YUX4_9ARCH</name>
<evidence type="ECO:0000259" key="2">
    <source>
        <dbReference type="Pfam" id="PF01266"/>
    </source>
</evidence>
<feature type="domain" description="FAD dependent oxidoreductase" evidence="2">
    <location>
        <begin position="23"/>
        <end position="407"/>
    </location>
</feature>
<dbReference type="Proteomes" id="UP000750197">
    <property type="component" value="Unassembled WGS sequence"/>
</dbReference>
<dbReference type="EMBL" id="JAHEAC010000005">
    <property type="protein sequence ID" value="MBX8643369.1"/>
    <property type="molecule type" value="Genomic_DNA"/>
</dbReference>
<reference evidence="4" key="1">
    <citation type="submission" date="2021-05" db="EMBL/GenBank/DDBJ databases">
        <title>Genomic insights into ecological role and evolution of a novel Thermoplasmata order Candidatus Sysuiplasmatales.</title>
        <authorList>
            <person name="Yuan Y."/>
        </authorList>
    </citation>
    <scope>NUCLEOTIDE SEQUENCE</scope>
    <source>
        <strain evidence="4">TUT19-bin139</strain>
        <strain evidence="3">YP2-bin.285</strain>
    </source>
</reference>
<organism evidence="4 5">
    <name type="scientific">Candidatus Sysuiplasma superficiale</name>
    <dbReference type="NCBI Taxonomy" id="2823368"/>
    <lineage>
        <taxon>Archaea</taxon>
        <taxon>Methanobacteriati</taxon>
        <taxon>Thermoplasmatota</taxon>
        <taxon>Thermoplasmata</taxon>
        <taxon>Candidatus Sysuiplasmatales</taxon>
        <taxon>Candidatus Sysuiplasmataceae</taxon>
        <taxon>Candidatus Sysuiplasma</taxon>
    </lineage>
</organism>
<dbReference type="Gene3D" id="3.50.50.60">
    <property type="entry name" value="FAD/NAD(P)-binding domain"/>
    <property type="match status" value="1"/>
</dbReference>
<sequence length="441" mass="47616">MDGREAGKPRTAGRGVKHLKKYDAIVVGAGVTGLSTAFNLISLRPDLSICVVEAGNGIATGNSSKSASGFRTSFTSDVNRKLARSTADYFIRVSSKGADIGLRQVGYLYLIADDRFAHFSSVAERLNRNGSALRIIDAGSLEKMIPGIVVEPASEDAEIMGLHRIGGGIFDPVAGIMDPVKVCEHYYAAALAGGVDFLFNTRVQEFITEADRPLGIPGEPFGWQKAQVGGVKTARGDIRGRVIVAAGTWAPDIVNAIGVDARARPKTRQIFVLRGQQLADLYHNGNFSTAGTLPFTFLPGGVYLRPETSDEAFDIGFADDFGRRFGFEEYPAADESFFEMNIHPVLSEYLPVFSSIRPSGSWAGQYIINTFDSNPIIFEEYGMITVTGMSGSGILKSYAIGRIAASLFLGIEEADLGNGISIRTDELGYRNRHVQAEELVF</sequence>
<gene>
    <name evidence="3" type="ORF">J9259_04890</name>
    <name evidence="4" type="ORF">KIY12_01375</name>
</gene>
<dbReference type="InterPro" id="IPR006076">
    <property type="entry name" value="FAD-dep_OxRdtase"/>
</dbReference>
<evidence type="ECO:0000313" key="3">
    <source>
        <dbReference type="EMBL" id="MBX8631839.1"/>
    </source>
</evidence>
<keyword evidence="1" id="KW-0560">Oxidoreductase</keyword>
<accession>A0A8J7YUX4</accession>
<evidence type="ECO:0000313" key="4">
    <source>
        <dbReference type="EMBL" id="MBX8643369.1"/>
    </source>
</evidence>
<dbReference type="Proteomes" id="UP000716004">
    <property type="component" value="Unassembled WGS sequence"/>
</dbReference>
<dbReference type="Pfam" id="PF01266">
    <property type="entry name" value="DAO"/>
    <property type="match status" value="1"/>
</dbReference>
<dbReference type="PANTHER" id="PTHR13847:SF287">
    <property type="entry name" value="FAD-DEPENDENT OXIDOREDUCTASE DOMAIN-CONTAINING PROTEIN 1"/>
    <property type="match status" value="1"/>
</dbReference>
<evidence type="ECO:0000313" key="5">
    <source>
        <dbReference type="Proteomes" id="UP000750197"/>
    </source>
</evidence>
<dbReference type="Gene3D" id="3.30.9.10">
    <property type="entry name" value="D-Amino Acid Oxidase, subunit A, domain 2"/>
    <property type="match status" value="1"/>
</dbReference>
<dbReference type="AlphaFoldDB" id="A0A8J7YUX4"/>
<dbReference type="GO" id="GO:0005737">
    <property type="term" value="C:cytoplasm"/>
    <property type="evidence" value="ECO:0007669"/>
    <property type="project" value="TreeGrafter"/>
</dbReference>
<evidence type="ECO:0000256" key="1">
    <source>
        <dbReference type="ARBA" id="ARBA00023002"/>
    </source>
</evidence>
<proteinExistence type="predicted"/>
<dbReference type="InterPro" id="IPR036188">
    <property type="entry name" value="FAD/NAD-bd_sf"/>
</dbReference>
<dbReference type="PANTHER" id="PTHR13847">
    <property type="entry name" value="SARCOSINE DEHYDROGENASE-RELATED"/>
    <property type="match status" value="1"/>
</dbReference>
<dbReference type="EMBL" id="JAGVSJ010000009">
    <property type="protein sequence ID" value="MBX8631839.1"/>
    <property type="molecule type" value="Genomic_DNA"/>
</dbReference>